<dbReference type="InterPro" id="IPR011050">
    <property type="entry name" value="Pectin_lyase_fold/virulence"/>
</dbReference>
<evidence type="ECO:0000256" key="4">
    <source>
        <dbReference type="ARBA" id="ARBA00022525"/>
    </source>
</evidence>
<feature type="domain" description="Secretion system C-terminal sorting" evidence="9">
    <location>
        <begin position="958"/>
        <end position="1025"/>
    </location>
</feature>
<keyword evidence="7" id="KW-0998">Cell outer membrane</keyword>
<name>A0ABP8MUF9_9BACT</name>
<keyword evidence="5 8" id="KW-0732">Signal</keyword>
<sequence>MKLLSTFCRLVILLLMTIPSLAQSKVIFVDGALSTSGNGTSWATAYQTLQEALNPATSGVTAGDEIRVAQGVYKPTTNPNDRAATFLIPSGVNILGGYIAGTDTRTPGTSILSGDIDENDYNADGNSIAEWADHIEGGNSYHVVVMNATNDQTRLDGFVITAGKADTNGGSHDEGGGIYSQNGAPVLVNCQFLGNWAHAGAAFYLLHEFNLFNSKTPAFINCVFRGNQSFYGGVIYNVVLPSADDSGTYGFKMVNCSLTDNLSSVSGNAINSKMDSDRAAYQVQLTNCILWNNGGQQTIVGSGYFSTSLITVTNSLIEPQETDYMGTDVLTSNPLWNQNLTLTACSPAINAGTNSVPELAGITTDVLGNNRFYNAGTIDIGAIEYQSNTPSKLIFVNHAATGAANGSSWADAYTSLQPALQGACSGTEIRVAQGVYKPTTNQADSYARFDIPTGVSVLGGYIAGTSNRILGSSILSGDIDNNDLDNDHNNIAETPQAIQGQNSQGLVLFLNTDNKTRLDGFTITAARGSQQIGAVQISGFNVETAPVISNCRFFGNEAGQGGAMSLFGLSSTRMAPIIINCVFSGNSASSIGGAVYSTLSSSASVNPRFINCTFANNRATVEGAAIGHYGTTLTLINCILWNNEGAKAIAKRSYNAAVAATNCLIEPGATGYTPYNVLNQNPLWNADLTLTACSPAINAGLTPVEELAYSSLEGVPVDAGGQFRFYNGTADLGAFEFQGNFTSLPVTISPTSPTSTIGQSVTLTATAGTAYQWSTGQTTQRIAVETLSGTTPYSVTVTDAGGCSGTATTSVTGIPSAGMSVSGITNLCVKTTPASKVDYTYQLVMTISNVPANSTLNYKWEYLAPKSLDYKAIGAKGVTIGKVSFTPSNNTLTITGQGGNLNGLQDYRLRLTVTATDKQTRTTTTASAGTVFDGGCSLGSTPAARKGIVSAEEVQVSVYPNPVVEFLTVEVSRLSSPATIHLYDIQGRPQGQWAMEPVGGTGQLKASVGNLPEGIYILNVETADGLLHRQRVLKQR</sequence>
<gene>
    <name evidence="10" type="ORF">GCM10023189_22620</name>
</gene>
<keyword evidence="6" id="KW-0472">Membrane</keyword>
<evidence type="ECO:0000313" key="10">
    <source>
        <dbReference type="EMBL" id="GAA4455138.1"/>
    </source>
</evidence>
<dbReference type="InterPro" id="IPR012334">
    <property type="entry name" value="Pectin_lyas_fold"/>
</dbReference>
<keyword evidence="11" id="KW-1185">Reference proteome</keyword>
<evidence type="ECO:0000256" key="2">
    <source>
        <dbReference type="ARBA" id="ARBA00004442"/>
    </source>
</evidence>
<comment type="caution">
    <text evidence="10">The sequence shown here is derived from an EMBL/GenBank/DDBJ whole genome shotgun (WGS) entry which is preliminary data.</text>
</comment>
<feature type="chain" id="PRO_5045825363" description="Secretion system C-terminal sorting domain-containing protein" evidence="8">
    <location>
        <begin position="25"/>
        <end position="1036"/>
    </location>
</feature>
<dbReference type="Proteomes" id="UP001501175">
    <property type="component" value="Unassembled WGS sequence"/>
</dbReference>
<proteinExistence type="predicted"/>
<dbReference type="NCBIfam" id="NF041518">
    <property type="entry name" value="choice_anch_Q"/>
    <property type="match status" value="1"/>
</dbReference>
<evidence type="ECO:0000256" key="8">
    <source>
        <dbReference type="SAM" id="SignalP"/>
    </source>
</evidence>
<evidence type="ECO:0000256" key="3">
    <source>
        <dbReference type="ARBA" id="ARBA00004613"/>
    </source>
</evidence>
<comment type="subcellular location">
    <subcellularLocation>
        <location evidence="1">Cell envelope</location>
    </subcellularLocation>
    <subcellularLocation>
        <location evidence="2">Cell outer membrane</location>
    </subcellularLocation>
    <subcellularLocation>
        <location evidence="3">Secreted</location>
    </subcellularLocation>
</comment>
<dbReference type="InterPro" id="IPR059226">
    <property type="entry name" value="Choice_anch_Q_dom"/>
</dbReference>
<evidence type="ECO:0000256" key="7">
    <source>
        <dbReference type="ARBA" id="ARBA00023237"/>
    </source>
</evidence>
<keyword evidence="4" id="KW-0964">Secreted</keyword>
<evidence type="ECO:0000256" key="1">
    <source>
        <dbReference type="ARBA" id="ARBA00004196"/>
    </source>
</evidence>
<protein>
    <recommendedName>
        <fullName evidence="9">Secretion system C-terminal sorting domain-containing protein</fullName>
    </recommendedName>
</protein>
<evidence type="ECO:0000256" key="6">
    <source>
        <dbReference type="ARBA" id="ARBA00023136"/>
    </source>
</evidence>
<reference evidence="11" key="1">
    <citation type="journal article" date="2019" name="Int. J. Syst. Evol. Microbiol.">
        <title>The Global Catalogue of Microorganisms (GCM) 10K type strain sequencing project: providing services to taxonomists for standard genome sequencing and annotation.</title>
        <authorList>
            <consortium name="The Broad Institute Genomics Platform"/>
            <consortium name="The Broad Institute Genome Sequencing Center for Infectious Disease"/>
            <person name="Wu L."/>
            <person name="Ma J."/>
        </authorList>
    </citation>
    <scope>NUCLEOTIDE SEQUENCE [LARGE SCALE GENOMIC DNA]</scope>
    <source>
        <strain evidence="11">JCM 17927</strain>
    </source>
</reference>
<evidence type="ECO:0000256" key="5">
    <source>
        <dbReference type="ARBA" id="ARBA00022729"/>
    </source>
</evidence>
<dbReference type="Pfam" id="PF02415">
    <property type="entry name" value="Chlam_PMP"/>
    <property type="match status" value="1"/>
</dbReference>
<dbReference type="Gene3D" id="2.160.20.10">
    <property type="entry name" value="Single-stranded right-handed beta-helix, Pectin lyase-like"/>
    <property type="match status" value="2"/>
</dbReference>
<dbReference type="SUPFAM" id="SSF51126">
    <property type="entry name" value="Pectin lyase-like"/>
    <property type="match status" value="2"/>
</dbReference>
<accession>A0ABP8MUF9</accession>
<dbReference type="Pfam" id="PF18962">
    <property type="entry name" value="Por_Secre_tail"/>
    <property type="match status" value="1"/>
</dbReference>
<evidence type="ECO:0000259" key="9">
    <source>
        <dbReference type="Pfam" id="PF18962"/>
    </source>
</evidence>
<dbReference type="NCBIfam" id="TIGR04183">
    <property type="entry name" value="Por_Secre_tail"/>
    <property type="match status" value="1"/>
</dbReference>
<evidence type="ECO:0000313" key="11">
    <source>
        <dbReference type="Proteomes" id="UP001501175"/>
    </source>
</evidence>
<dbReference type="RefSeq" id="WP_345243516.1">
    <property type="nucleotide sequence ID" value="NZ_BAABHD010000024.1"/>
</dbReference>
<feature type="signal peptide" evidence="8">
    <location>
        <begin position="1"/>
        <end position="24"/>
    </location>
</feature>
<dbReference type="InterPro" id="IPR026444">
    <property type="entry name" value="Secre_tail"/>
</dbReference>
<dbReference type="EMBL" id="BAABHD010000024">
    <property type="protein sequence ID" value="GAA4455138.1"/>
    <property type="molecule type" value="Genomic_DNA"/>
</dbReference>
<organism evidence="10 11">
    <name type="scientific">Nibrella saemangeumensis</name>
    <dbReference type="NCBI Taxonomy" id="1084526"/>
    <lineage>
        <taxon>Bacteria</taxon>
        <taxon>Pseudomonadati</taxon>
        <taxon>Bacteroidota</taxon>
        <taxon>Cytophagia</taxon>
        <taxon>Cytophagales</taxon>
        <taxon>Spirosomataceae</taxon>
        <taxon>Nibrella</taxon>
    </lineage>
</organism>
<dbReference type="InterPro" id="IPR003368">
    <property type="entry name" value="POMP_repeat"/>
</dbReference>